<dbReference type="InterPro" id="IPR050111">
    <property type="entry name" value="C-type_lectin/snaclec_domain"/>
</dbReference>
<dbReference type="CDD" id="cd00037">
    <property type="entry name" value="CLECT"/>
    <property type="match status" value="1"/>
</dbReference>
<evidence type="ECO:0000259" key="2">
    <source>
        <dbReference type="PROSITE" id="PS50041"/>
    </source>
</evidence>
<keyword evidence="1" id="KW-1015">Disulfide bond</keyword>
<dbReference type="Gene3D" id="3.10.100.10">
    <property type="entry name" value="Mannose-Binding Protein A, subunit A"/>
    <property type="match status" value="1"/>
</dbReference>
<name>A0A0L0BQL4_LUCCU</name>
<dbReference type="PROSITE" id="PS00615">
    <property type="entry name" value="C_TYPE_LECTIN_1"/>
    <property type="match status" value="1"/>
</dbReference>
<dbReference type="SUPFAM" id="SSF56436">
    <property type="entry name" value="C-type lectin-like"/>
    <property type="match status" value="1"/>
</dbReference>
<dbReference type="Proteomes" id="UP000037069">
    <property type="component" value="Unassembled WGS sequence"/>
</dbReference>
<dbReference type="PROSITE" id="PS50041">
    <property type="entry name" value="C_TYPE_LECTIN_2"/>
    <property type="match status" value="1"/>
</dbReference>
<keyword evidence="4" id="KW-1185">Reference proteome</keyword>
<reference evidence="3 4" key="1">
    <citation type="journal article" date="2015" name="Nat. Commun.">
        <title>Lucilia cuprina genome unlocks parasitic fly biology to underpin future interventions.</title>
        <authorList>
            <person name="Anstead C.A."/>
            <person name="Korhonen P.K."/>
            <person name="Young N.D."/>
            <person name="Hall R.S."/>
            <person name="Jex A.R."/>
            <person name="Murali S.C."/>
            <person name="Hughes D.S."/>
            <person name="Lee S.F."/>
            <person name="Perry T."/>
            <person name="Stroehlein A.J."/>
            <person name="Ansell B.R."/>
            <person name="Breugelmans B."/>
            <person name="Hofmann A."/>
            <person name="Qu J."/>
            <person name="Dugan S."/>
            <person name="Lee S.L."/>
            <person name="Chao H."/>
            <person name="Dinh H."/>
            <person name="Han Y."/>
            <person name="Doddapaneni H.V."/>
            <person name="Worley K.C."/>
            <person name="Muzny D.M."/>
            <person name="Ioannidis P."/>
            <person name="Waterhouse R.M."/>
            <person name="Zdobnov E.M."/>
            <person name="James P.J."/>
            <person name="Bagnall N.H."/>
            <person name="Kotze A.C."/>
            <person name="Gibbs R.A."/>
            <person name="Richards S."/>
            <person name="Batterham P."/>
            <person name="Gasser R.B."/>
        </authorList>
    </citation>
    <scope>NUCLEOTIDE SEQUENCE [LARGE SCALE GENOMIC DNA]</scope>
    <source>
        <strain evidence="3 4">LS</strain>
        <tissue evidence="3">Full body</tissue>
    </source>
</reference>
<dbReference type="AlphaFoldDB" id="A0A0L0BQL4"/>
<accession>A0A0L0BQL4</accession>
<dbReference type="OrthoDB" id="6430060at2759"/>
<dbReference type="PANTHER" id="PTHR22803">
    <property type="entry name" value="MANNOSE, PHOSPHOLIPASE, LECTIN RECEPTOR RELATED"/>
    <property type="match status" value="1"/>
</dbReference>
<evidence type="ECO:0000256" key="1">
    <source>
        <dbReference type="ARBA" id="ARBA00023157"/>
    </source>
</evidence>
<dbReference type="InterPro" id="IPR001304">
    <property type="entry name" value="C-type_lectin-like"/>
</dbReference>
<dbReference type="Pfam" id="PF00059">
    <property type="entry name" value="Lectin_C"/>
    <property type="match status" value="1"/>
</dbReference>
<dbReference type="InterPro" id="IPR018378">
    <property type="entry name" value="C-type_lectin_CS"/>
</dbReference>
<organism evidence="3 4">
    <name type="scientific">Lucilia cuprina</name>
    <name type="common">Green bottle fly</name>
    <name type="synonym">Australian sheep blowfly</name>
    <dbReference type="NCBI Taxonomy" id="7375"/>
    <lineage>
        <taxon>Eukaryota</taxon>
        <taxon>Metazoa</taxon>
        <taxon>Ecdysozoa</taxon>
        <taxon>Arthropoda</taxon>
        <taxon>Hexapoda</taxon>
        <taxon>Insecta</taxon>
        <taxon>Pterygota</taxon>
        <taxon>Neoptera</taxon>
        <taxon>Endopterygota</taxon>
        <taxon>Diptera</taxon>
        <taxon>Brachycera</taxon>
        <taxon>Muscomorpha</taxon>
        <taxon>Oestroidea</taxon>
        <taxon>Calliphoridae</taxon>
        <taxon>Luciliinae</taxon>
        <taxon>Lucilia</taxon>
    </lineage>
</organism>
<protein>
    <recommendedName>
        <fullName evidence="2">C-type lectin domain-containing protein</fullName>
    </recommendedName>
</protein>
<proteinExistence type="predicted"/>
<dbReference type="InterPro" id="IPR016187">
    <property type="entry name" value="CTDL_fold"/>
</dbReference>
<feature type="domain" description="C-type lectin" evidence="2">
    <location>
        <begin position="1"/>
        <end position="96"/>
    </location>
</feature>
<dbReference type="EMBL" id="JRES01001520">
    <property type="protein sequence ID" value="KNC22278.1"/>
    <property type="molecule type" value="Genomic_DNA"/>
</dbReference>
<sequence length="145" mass="17465">MNMNLLEIKSTAKSHEIIMVLRNASKENVWIGGTWTLYPSRNLVWLHTGEKFSYTNWIDYNPDFSRHNEFCVELVKSQDYKWNDIDCTNRRGFVCEYKEVMEIQHKFEYESQFQKEQLNLLKDLEVTDCNNLQEEIIDLKDKENE</sequence>
<dbReference type="InterPro" id="IPR016186">
    <property type="entry name" value="C-type_lectin-like/link_sf"/>
</dbReference>
<comment type="caution">
    <text evidence="3">The sequence shown here is derived from an EMBL/GenBank/DDBJ whole genome shotgun (WGS) entry which is preliminary data.</text>
</comment>
<gene>
    <name evidence="3" type="ORF">FF38_10414</name>
</gene>
<evidence type="ECO:0000313" key="3">
    <source>
        <dbReference type="EMBL" id="KNC22278.1"/>
    </source>
</evidence>
<evidence type="ECO:0000313" key="4">
    <source>
        <dbReference type="Proteomes" id="UP000037069"/>
    </source>
</evidence>